<sequence length="423" mass="47766">MTIAKEVVYALHQRLKDLSVNATPDQLAYLAKSLESIAGQSTVLDIVQMTDAKLKELLDSSTSHLNKLDSSKNNALAAISELEGKSLKKIDEKGTTNLSLLDSRKDSHVATINNAGDLNSIRNTLNSLKAISDIPNGSSIMKEIKTREDQLKTLTTKFNSINDVPNGSSIIKEIRKRNMVEPESLPFLFGILNRYNDYGWSDDNGYFKTELGQWYKDTAKTDYMLQLLAGSNTYDCTYSGFYHPPQLYFLQGSNGKFLYRKAFLRRSHSSDQYSYPYALLGVIFVKNTTNSDKTRTLHFSGSSRWSSGYEGAGLFVGTPSHVNTNKSAISGITWTNIYNYSTNSAVFSSSNNITVPANKTVAILFYASPYFYTSDYHHYSWFMRWSIYNFRSNFLTTGLEIDVERTLRAWQCPGLSNTHEIWR</sequence>
<proteinExistence type="predicted"/>
<dbReference type="AlphaFoldDB" id="A0AAT9GB21"/>
<accession>A0AAT9GB21</accession>
<reference evidence="1" key="1">
    <citation type="submission" date="2024-01" db="EMBL/GenBank/DDBJ databases">
        <title>Sequencing the genomes of a sandfly, Sergentomyia squamirostris, and its two endosymbionts.</title>
        <authorList>
            <person name="Itokawa K."/>
            <person name="Sanjoba C."/>
        </authorList>
    </citation>
    <scope>NUCLEOTIDE SEQUENCE</scope>
    <source>
        <strain evidence="1">WSSQ</strain>
    </source>
</reference>
<evidence type="ECO:0000313" key="1">
    <source>
        <dbReference type="EMBL" id="BFD47058.1"/>
    </source>
</evidence>
<gene>
    <name evidence="1" type="ORF">DMENIID0003_01320</name>
</gene>
<evidence type="ECO:0008006" key="2">
    <source>
        <dbReference type="Google" id="ProtNLM"/>
    </source>
</evidence>
<name>A0AAT9GB21_9RICK</name>
<organism evidence="1">
    <name type="scientific">Wolbachia endosymbiont of Sergentomyia squamirostris</name>
    <dbReference type="NCBI Taxonomy" id="3113640"/>
    <lineage>
        <taxon>Bacteria</taxon>
        <taxon>Pseudomonadati</taxon>
        <taxon>Pseudomonadota</taxon>
        <taxon>Alphaproteobacteria</taxon>
        <taxon>Rickettsiales</taxon>
        <taxon>Anaplasmataceae</taxon>
        <taxon>Wolbachieae</taxon>
        <taxon>Wolbachia</taxon>
    </lineage>
</organism>
<protein>
    <recommendedName>
        <fullName evidence="2">Phage related protein</fullName>
    </recommendedName>
</protein>
<dbReference type="EMBL" id="AP029172">
    <property type="protein sequence ID" value="BFD47058.1"/>
    <property type="molecule type" value="Genomic_DNA"/>
</dbReference>